<dbReference type="Gene3D" id="2.10.25.10">
    <property type="entry name" value="Laminin"/>
    <property type="match status" value="2"/>
</dbReference>
<dbReference type="RefSeq" id="XP_030835760.1">
    <property type="nucleotide sequence ID" value="XM_030979900.1"/>
</dbReference>
<dbReference type="EnsemblMetazoa" id="XM_030979900">
    <property type="protein sequence ID" value="XP_030835760"/>
    <property type="gene ID" value="LOC586885"/>
</dbReference>
<dbReference type="GO" id="GO:0005509">
    <property type="term" value="F:calcium ion binding"/>
    <property type="evidence" value="ECO:0007669"/>
    <property type="project" value="InterPro"/>
</dbReference>
<dbReference type="InterPro" id="IPR018097">
    <property type="entry name" value="EGF_Ca-bd_CS"/>
</dbReference>
<sequence length="829" mass="87581">MLDGTDSAWLFWRTDDVGTDTGFRVTWRATLDTSPPTVDCPRDQSLEVDTGTTSIPFFYEEPTATDEGAVRILSQSHRPGDVFVSGRVTAVFYRFEDAAGNVAPACLFFVNVLQKDMTPPVVVCPGDFTEYVSPGVTSAEVLYDEPTATDNGGPALVLTQSHAPGDTFPFGSTRVSYTFGDRDGNTAPDCIFYVFVTDSLADIIPPDVNCPMDISRPVSQGISFLPVSFPDATATDNSGTASFVSVDPLSGSSFALGTTDVTFSFIDPSDNIGTCTFTITIYVVDTTSPVVTCPPDIARSVLPGVTSLDVTFPSATATDDSGTASLVSVNPPSGSSFPLGPTDVSFVFEDPSGNDGSCTFRITITTRTITDTTPPEVTCPPDITRSVLPGVTSLAVTFQSATATDDSGTASLVSVNPPSGSSFPLGPSDVSFVFEDPSGNDGSCTFRITITTSTITDTIPPVVTCPPDIARSVLPGVTSLAVTFQSATATDDSGTVSLVSVNPPSGSSFPLGPTDVSFVFEDPSGNQGSCTFRITITTSTILDTTPPVVTCPLNFTRLVPRGVSSLRVVFPDATATDDSGRTTLVSVDPPSGSLFPLGPTEITFRFADRSGNVGNCTLCVTIAALGPTGCGNTSCENGATCVTVGEDFVCECLPGFVGDRCEIDINECSSLPCLNGGTCINDVDQFSCLCRQGYSGINCGIVGFCDLEGDWYNECNDRLSLSPTSTGLILGDYYSSIELITGYNNPYLVVGYISRRCDFSSFGFIVTQNNGKSTGSWSGQCHLCDGQEVLYTTWTHRLRVDTCADTRKATRVGQDKWTRYKQDQAPREA</sequence>
<dbReference type="InterPro" id="IPR001881">
    <property type="entry name" value="EGF-like_Ca-bd_dom"/>
</dbReference>
<dbReference type="KEGG" id="spu:586885"/>
<keyword evidence="5" id="KW-0677">Repeat</keyword>
<dbReference type="PROSITE" id="PS51326">
    <property type="entry name" value="AVIDIN_2"/>
    <property type="match status" value="1"/>
</dbReference>
<comment type="caution">
    <text evidence="9">Lacks conserved residue(s) required for the propagation of feature annotation.</text>
</comment>
<dbReference type="InterPro" id="IPR000152">
    <property type="entry name" value="EGF-type_Asp/Asn_hydroxyl_site"/>
</dbReference>
<dbReference type="Pfam" id="PF02494">
    <property type="entry name" value="HYR"/>
    <property type="match status" value="7"/>
</dbReference>
<dbReference type="PROSITE" id="PS01186">
    <property type="entry name" value="EGF_2"/>
    <property type="match status" value="2"/>
</dbReference>
<dbReference type="PROSITE" id="PS00022">
    <property type="entry name" value="EGF_1"/>
    <property type="match status" value="2"/>
</dbReference>
<dbReference type="AlphaFoldDB" id="A0A7M7NJE5"/>
<dbReference type="InterPro" id="IPR005468">
    <property type="entry name" value="Avidin/str"/>
</dbReference>
<evidence type="ECO:0000256" key="1">
    <source>
        <dbReference type="ARBA" id="ARBA00004613"/>
    </source>
</evidence>
<evidence type="ECO:0000256" key="8">
    <source>
        <dbReference type="PIRSR" id="PIRSR605468-51"/>
    </source>
</evidence>
<evidence type="ECO:0000256" key="7">
    <source>
        <dbReference type="ARBA" id="ARBA00023180"/>
    </source>
</evidence>
<evidence type="ECO:0000313" key="13">
    <source>
        <dbReference type="Proteomes" id="UP000007110"/>
    </source>
</evidence>
<keyword evidence="6 8" id="KW-1015">Disulfide bond</keyword>
<dbReference type="PANTHER" id="PTHR24273:SF32">
    <property type="entry name" value="HYALIN"/>
    <property type="match status" value="1"/>
</dbReference>
<accession>A0A7M7NJE5</accession>
<feature type="disulfide bond" evidence="8">
    <location>
        <begin position="705"/>
        <end position="781"/>
    </location>
</feature>
<feature type="domain" description="HYR" evidence="11">
    <location>
        <begin position="115"/>
        <end position="198"/>
    </location>
</feature>
<evidence type="ECO:0000256" key="9">
    <source>
        <dbReference type="PROSITE-ProRule" id="PRU00076"/>
    </source>
</evidence>
<dbReference type="InterPro" id="IPR005469">
    <property type="entry name" value="Avidin"/>
</dbReference>
<dbReference type="SUPFAM" id="SSF57196">
    <property type="entry name" value="EGF/Laminin"/>
    <property type="match status" value="2"/>
</dbReference>
<organism evidence="12 13">
    <name type="scientific">Strongylocentrotus purpuratus</name>
    <name type="common">Purple sea urchin</name>
    <dbReference type="NCBI Taxonomy" id="7668"/>
    <lineage>
        <taxon>Eukaryota</taxon>
        <taxon>Metazoa</taxon>
        <taxon>Echinodermata</taxon>
        <taxon>Eleutherozoa</taxon>
        <taxon>Echinozoa</taxon>
        <taxon>Echinoidea</taxon>
        <taxon>Euechinoidea</taxon>
        <taxon>Echinacea</taxon>
        <taxon>Camarodonta</taxon>
        <taxon>Echinidea</taxon>
        <taxon>Strongylocentrotidae</taxon>
        <taxon>Strongylocentrotus</taxon>
    </lineage>
</organism>
<reference evidence="12" key="2">
    <citation type="submission" date="2021-01" db="UniProtKB">
        <authorList>
            <consortium name="EnsemblMetazoa"/>
        </authorList>
    </citation>
    <scope>IDENTIFICATION</scope>
</reference>
<evidence type="ECO:0000256" key="5">
    <source>
        <dbReference type="ARBA" id="ARBA00022737"/>
    </source>
</evidence>
<dbReference type="SMART" id="SM00179">
    <property type="entry name" value="EGF_CA"/>
    <property type="match status" value="2"/>
</dbReference>
<dbReference type="GO" id="GO:0005576">
    <property type="term" value="C:extracellular region"/>
    <property type="evidence" value="ECO:0007669"/>
    <property type="project" value="UniProtKB-SubCell"/>
</dbReference>
<dbReference type="InterPro" id="IPR003410">
    <property type="entry name" value="HYR_dom"/>
</dbReference>
<comment type="subunit">
    <text evidence="2">Homotetramer.</text>
</comment>
<evidence type="ECO:0000259" key="10">
    <source>
        <dbReference type="PROSITE" id="PS50026"/>
    </source>
</evidence>
<feature type="domain" description="HYR" evidence="11">
    <location>
        <begin position="542"/>
        <end position="624"/>
    </location>
</feature>
<reference evidence="13" key="1">
    <citation type="submission" date="2015-02" db="EMBL/GenBank/DDBJ databases">
        <title>Genome sequencing for Strongylocentrotus purpuratus.</title>
        <authorList>
            <person name="Murali S."/>
            <person name="Liu Y."/>
            <person name="Vee V."/>
            <person name="English A."/>
            <person name="Wang M."/>
            <person name="Skinner E."/>
            <person name="Han Y."/>
            <person name="Muzny D.M."/>
            <person name="Worley K.C."/>
            <person name="Gibbs R.A."/>
        </authorList>
    </citation>
    <scope>NUCLEOTIDE SEQUENCE</scope>
</reference>
<evidence type="ECO:0000259" key="11">
    <source>
        <dbReference type="PROSITE" id="PS50825"/>
    </source>
</evidence>
<comment type="subcellular location">
    <subcellularLocation>
        <location evidence="1">Secreted</location>
    </subcellularLocation>
</comment>
<proteinExistence type="predicted"/>
<keyword evidence="9" id="KW-0245">EGF-like domain</keyword>
<dbReference type="InterPro" id="IPR036896">
    <property type="entry name" value="Avidin-like_sf"/>
</dbReference>
<feature type="disulfide bond" evidence="9">
    <location>
        <begin position="652"/>
        <end position="661"/>
    </location>
</feature>
<evidence type="ECO:0000256" key="6">
    <source>
        <dbReference type="ARBA" id="ARBA00023157"/>
    </source>
</evidence>
<feature type="domain" description="HYR" evidence="11">
    <location>
        <begin position="284"/>
        <end position="366"/>
    </location>
</feature>
<dbReference type="InterPro" id="IPR000742">
    <property type="entry name" value="EGF"/>
</dbReference>
<feature type="domain" description="HYR" evidence="11">
    <location>
        <begin position="31"/>
        <end position="114"/>
    </location>
</feature>
<evidence type="ECO:0000256" key="4">
    <source>
        <dbReference type="ARBA" id="ARBA00022729"/>
    </source>
</evidence>
<dbReference type="FunFam" id="2.10.25.10:FF:000472">
    <property type="entry name" value="Uncharacterized protein, isoform A"/>
    <property type="match status" value="1"/>
</dbReference>
<dbReference type="SUPFAM" id="SSF50876">
    <property type="entry name" value="Avidin/streptavidin"/>
    <property type="match status" value="1"/>
</dbReference>
<dbReference type="PANTHER" id="PTHR24273">
    <property type="entry name" value="FI04643P-RELATED"/>
    <property type="match status" value="1"/>
</dbReference>
<dbReference type="OMA" id="TPPVVIC"/>
<feature type="domain" description="HYR" evidence="11">
    <location>
        <begin position="201"/>
        <end position="283"/>
    </location>
</feature>
<feature type="domain" description="EGF-like" evidence="10">
    <location>
        <begin position="626"/>
        <end position="662"/>
    </location>
</feature>
<dbReference type="Pfam" id="PF01382">
    <property type="entry name" value="Avidin"/>
    <property type="match status" value="1"/>
</dbReference>
<dbReference type="Proteomes" id="UP000007110">
    <property type="component" value="Unassembled WGS sequence"/>
</dbReference>
<dbReference type="SMART" id="SM00181">
    <property type="entry name" value="EGF"/>
    <property type="match status" value="2"/>
</dbReference>
<keyword evidence="3" id="KW-0964">Secreted</keyword>
<dbReference type="OrthoDB" id="10064599at2759"/>
<evidence type="ECO:0000313" key="12">
    <source>
        <dbReference type="EnsemblMetazoa" id="XP_030835760"/>
    </source>
</evidence>
<evidence type="ECO:0000256" key="2">
    <source>
        <dbReference type="ARBA" id="ARBA00011881"/>
    </source>
</evidence>
<protein>
    <recommendedName>
        <fullName evidence="14">Hyalin</fullName>
    </recommendedName>
</protein>
<dbReference type="GeneID" id="586885"/>
<feature type="domain" description="HYR" evidence="11">
    <location>
        <begin position="370"/>
        <end position="452"/>
    </location>
</feature>
<dbReference type="PRINTS" id="PR00709">
    <property type="entry name" value="AVIDIN"/>
</dbReference>
<dbReference type="PROSITE" id="PS50825">
    <property type="entry name" value="HYR"/>
    <property type="match status" value="7"/>
</dbReference>
<keyword evidence="13" id="KW-1185">Reference proteome</keyword>
<feature type="domain" description="HYR" evidence="11">
    <location>
        <begin position="456"/>
        <end position="538"/>
    </location>
</feature>
<dbReference type="PROSITE" id="PS50026">
    <property type="entry name" value="EGF_3"/>
    <property type="match status" value="2"/>
</dbReference>
<keyword evidence="7" id="KW-0325">Glycoprotein</keyword>
<keyword evidence="4" id="KW-0732">Signal</keyword>
<feature type="domain" description="EGF-like" evidence="10">
    <location>
        <begin position="664"/>
        <end position="700"/>
    </location>
</feature>
<dbReference type="PROSITE" id="PS00577">
    <property type="entry name" value="AVIDIN_1"/>
    <property type="match status" value="1"/>
</dbReference>
<evidence type="ECO:0000256" key="3">
    <source>
        <dbReference type="ARBA" id="ARBA00022525"/>
    </source>
</evidence>
<dbReference type="Pfam" id="PF00008">
    <property type="entry name" value="EGF"/>
    <property type="match status" value="2"/>
</dbReference>
<feature type="disulfide bond" evidence="9">
    <location>
        <begin position="690"/>
        <end position="699"/>
    </location>
</feature>
<dbReference type="CDD" id="cd00054">
    <property type="entry name" value="EGF_CA"/>
    <property type="match status" value="2"/>
</dbReference>
<dbReference type="Gene3D" id="2.40.128.30">
    <property type="entry name" value="Avidin-like"/>
    <property type="match status" value="1"/>
</dbReference>
<dbReference type="InParanoid" id="A0A7M7NJE5"/>
<name>A0A7M7NJE5_STRPU</name>
<dbReference type="GO" id="GO:0009374">
    <property type="term" value="F:biotin binding"/>
    <property type="evidence" value="ECO:0007669"/>
    <property type="project" value="InterPro"/>
</dbReference>
<evidence type="ECO:0008006" key="14">
    <source>
        <dbReference type="Google" id="ProtNLM"/>
    </source>
</evidence>
<dbReference type="PROSITE" id="PS00010">
    <property type="entry name" value="ASX_HYDROXYL"/>
    <property type="match status" value="1"/>
</dbReference>
<dbReference type="PROSITE" id="PS01187">
    <property type="entry name" value="EGF_CA"/>
    <property type="match status" value="1"/>
</dbReference>
<dbReference type="InterPro" id="IPR017889">
    <property type="entry name" value="Avidin-like_CS"/>
</dbReference>